<sequence length="143" mass="16564">MYSSPMTSLVLTDSSQLTSDSQHLGSSIKCWVCRSDSDPKCSDPFDNSTVPITDCKQEPDLYHYPNVRPTMCRKIRQKGELKGTLWKLKSLSYEAVLTGRTAQNVRFWSKVGNLLQRLIQSHRRKQKFEFCPLCQQKFHFLTE</sequence>
<keyword evidence="1" id="KW-0732">Signal</keyword>
<dbReference type="GO" id="GO:0030431">
    <property type="term" value="P:sleep"/>
    <property type="evidence" value="ECO:0007669"/>
    <property type="project" value="InterPro"/>
</dbReference>
<organism evidence="3">
    <name type="scientific">Timema poppense</name>
    <name type="common">Walking stick</name>
    <dbReference type="NCBI Taxonomy" id="170557"/>
    <lineage>
        <taxon>Eukaryota</taxon>
        <taxon>Metazoa</taxon>
        <taxon>Ecdysozoa</taxon>
        <taxon>Arthropoda</taxon>
        <taxon>Hexapoda</taxon>
        <taxon>Insecta</taxon>
        <taxon>Pterygota</taxon>
        <taxon>Neoptera</taxon>
        <taxon>Polyneoptera</taxon>
        <taxon>Phasmatodea</taxon>
        <taxon>Timematodea</taxon>
        <taxon>Timematoidea</taxon>
        <taxon>Timematidae</taxon>
        <taxon>Timema</taxon>
    </lineage>
</organism>
<evidence type="ECO:0000313" key="3">
    <source>
        <dbReference type="EMBL" id="CAD7410552.1"/>
    </source>
</evidence>
<dbReference type="AlphaFoldDB" id="A0A7R9D9F6"/>
<evidence type="ECO:0000256" key="1">
    <source>
        <dbReference type="ARBA" id="ARBA00022729"/>
    </source>
</evidence>
<accession>A0A7R9D9F6</accession>
<evidence type="ECO:0008006" key="4">
    <source>
        <dbReference type="Google" id="ProtNLM"/>
    </source>
</evidence>
<dbReference type="GO" id="GO:0032222">
    <property type="term" value="P:regulation of synaptic transmission, cholinergic"/>
    <property type="evidence" value="ECO:0007669"/>
    <property type="project" value="InterPro"/>
</dbReference>
<proteinExistence type="predicted"/>
<name>A0A7R9D9F6_TIMPO</name>
<reference evidence="3" key="1">
    <citation type="submission" date="2020-11" db="EMBL/GenBank/DDBJ databases">
        <authorList>
            <person name="Tran Van P."/>
        </authorList>
    </citation>
    <scope>NUCLEOTIDE SEQUENCE</scope>
</reference>
<dbReference type="EMBL" id="OD004830">
    <property type="protein sequence ID" value="CAD7410552.1"/>
    <property type="molecule type" value="Genomic_DNA"/>
</dbReference>
<gene>
    <name evidence="3" type="ORF">TPSB3V08_LOCUS7416</name>
</gene>
<keyword evidence="2" id="KW-0325">Glycoprotein</keyword>
<dbReference type="InterPro" id="IPR031424">
    <property type="entry name" value="QVR-like"/>
</dbReference>
<evidence type="ECO:0000256" key="2">
    <source>
        <dbReference type="ARBA" id="ARBA00023180"/>
    </source>
</evidence>
<dbReference type="Pfam" id="PF17064">
    <property type="entry name" value="QVR"/>
    <property type="match status" value="1"/>
</dbReference>
<protein>
    <recommendedName>
        <fullName evidence="4">Protein quiver</fullName>
    </recommendedName>
</protein>